<dbReference type="InterPro" id="IPR036554">
    <property type="entry name" value="GHMP_kinase_C_sf"/>
</dbReference>
<evidence type="ECO:0000259" key="2">
    <source>
        <dbReference type="Pfam" id="PF08544"/>
    </source>
</evidence>
<dbReference type="Gene3D" id="3.30.70.890">
    <property type="entry name" value="GHMP kinase, C-terminal domain"/>
    <property type="match status" value="1"/>
</dbReference>
<proteinExistence type="predicted"/>
<dbReference type="PANTHER" id="PTHR43527">
    <property type="entry name" value="4-DIPHOSPHOCYTIDYL-2-C-METHYL-D-ERYTHRITOL KINASE, CHLOROPLASTIC"/>
    <property type="match status" value="1"/>
</dbReference>
<evidence type="ECO:0000313" key="3">
    <source>
        <dbReference type="EMBL" id="VAW84547.1"/>
    </source>
</evidence>
<name>A0A3B0ZAP1_9ZZZZ</name>
<keyword evidence="3" id="KW-0808">Transferase</keyword>
<feature type="domain" description="GHMP kinase C-terminal" evidence="2">
    <location>
        <begin position="74"/>
        <end position="130"/>
    </location>
</feature>
<protein>
    <submittedName>
        <fullName evidence="3">4-diphosphocytidyl-2-C-methyl-D-erythritol kinase</fullName>
        <ecNumber evidence="3">2.7.1.148</ecNumber>
    </submittedName>
</protein>
<dbReference type="GO" id="GO:0000166">
    <property type="term" value="F:nucleotide binding"/>
    <property type="evidence" value="ECO:0007669"/>
    <property type="project" value="UniProtKB-KW"/>
</dbReference>
<dbReference type="PANTHER" id="PTHR43527:SF2">
    <property type="entry name" value="4-DIPHOSPHOCYTIDYL-2-C-METHYL-D-ERYTHRITOL KINASE, CHLOROPLASTIC"/>
    <property type="match status" value="1"/>
</dbReference>
<reference evidence="3" key="1">
    <citation type="submission" date="2018-06" db="EMBL/GenBank/DDBJ databases">
        <authorList>
            <person name="Zhirakovskaya E."/>
        </authorList>
    </citation>
    <scope>NUCLEOTIDE SEQUENCE</scope>
</reference>
<organism evidence="3">
    <name type="scientific">hydrothermal vent metagenome</name>
    <dbReference type="NCBI Taxonomy" id="652676"/>
    <lineage>
        <taxon>unclassified sequences</taxon>
        <taxon>metagenomes</taxon>
        <taxon>ecological metagenomes</taxon>
    </lineage>
</organism>
<sequence>MQLGADVPVFVRGEAAWAEGAGELLTAITLPEPWYLVVVVPCHVETAKVFLHENLTRDAVPIRMCGFLSGDAENSCEAVVKQEYPLVGEALAWLEHYAPAKMSGTGCSVFAAFDQRSAAEVVLAKLPNDWHGFVAKGKNISPLNDRLAQAKTL</sequence>
<dbReference type="AlphaFoldDB" id="A0A3B0ZAP1"/>
<keyword evidence="3" id="KW-0418">Kinase</keyword>
<evidence type="ECO:0000256" key="1">
    <source>
        <dbReference type="ARBA" id="ARBA00022741"/>
    </source>
</evidence>
<accession>A0A3B0ZAP1</accession>
<dbReference type="SUPFAM" id="SSF55060">
    <property type="entry name" value="GHMP Kinase, C-terminal domain"/>
    <property type="match status" value="1"/>
</dbReference>
<keyword evidence="1" id="KW-0547">Nucleotide-binding</keyword>
<dbReference type="Pfam" id="PF08544">
    <property type="entry name" value="GHMP_kinases_C"/>
    <property type="match status" value="1"/>
</dbReference>
<dbReference type="EC" id="2.7.1.148" evidence="3"/>
<dbReference type="InterPro" id="IPR013750">
    <property type="entry name" value="GHMP_kinase_C_dom"/>
</dbReference>
<dbReference type="GO" id="GO:0050515">
    <property type="term" value="F:4-(cytidine 5'-diphospho)-2-C-methyl-D-erythritol kinase activity"/>
    <property type="evidence" value="ECO:0007669"/>
    <property type="project" value="UniProtKB-EC"/>
</dbReference>
<gene>
    <name evidence="3" type="ORF">MNBD_GAMMA16-1862</name>
</gene>
<dbReference type="EMBL" id="UOFO01000047">
    <property type="protein sequence ID" value="VAW84547.1"/>
    <property type="molecule type" value="Genomic_DNA"/>
</dbReference>